<dbReference type="AlphaFoldDB" id="A0A0E9RSH6"/>
<evidence type="ECO:0000313" key="1">
    <source>
        <dbReference type="EMBL" id="JAH31370.1"/>
    </source>
</evidence>
<protein>
    <submittedName>
        <fullName evidence="1">Uncharacterized protein</fullName>
    </submittedName>
</protein>
<reference evidence="1" key="1">
    <citation type="submission" date="2014-11" db="EMBL/GenBank/DDBJ databases">
        <authorList>
            <person name="Amaro Gonzalez C."/>
        </authorList>
    </citation>
    <scope>NUCLEOTIDE SEQUENCE</scope>
</reference>
<dbReference type="EMBL" id="GBXM01077207">
    <property type="protein sequence ID" value="JAH31370.1"/>
    <property type="molecule type" value="Transcribed_RNA"/>
</dbReference>
<sequence>MISLDHQACVRVPSFPSLSMQHIYACKPLVKHLREKKSWSNKKS</sequence>
<proteinExistence type="predicted"/>
<organism evidence="1">
    <name type="scientific">Anguilla anguilla</name>
    <name type="common">European freshwater eel</name>
    <name type="synonym">Muraena anguilla</name>
    <dbReference type="NCBI Taxonomy" id="7936"/>
    <lineage>
        <taxon>Eukaryota</taxon>
        <taxon>Metazoa</taxon>
        <taxon>Chordata</taxon>
        <taxon>Craniata</taxon>
        <taxon>Vertebrata</taxon>
        <taxon>Euteleostomi</taxon>
        <taxon>Actinopterygii</taxon>
        <taxon>Neopterygii</taxon>
        <taxon>Teleostei</taxon>
        <taxon>Anguilliformes</taxon>
        <taxon>Anguillidae</taxon>
        <taxon>Anguilla</taxon>
    </lineage>
</organism>
<accession>A0A0E9RSH6</accession>
<reference evidence="1" key="2">
    <citation type="journal article" date="2015" name="Fish Shellfish Immunol.">
        <title>Early steps in the European eel (Anguilla anguilla)-Vibrio vulnificus interaction in the gills: Role of the RtxA13 toxin.</title>
        <authorList>
            <person name="Callol A."/>
            <person name="Pajuelo D."/>
            <person name="Ebbesson L."/>
            <person name="Teles M."/>
            <person name="MacKenzie S."/>
            <person name="Amaro C."/>
        </authorList>
    </citation>
    <scope>NUCLEOTIDE SEQUENCE</scope>
</reference>
<name>A0A0E9RSH6_ANGAN</name>